<keyword evidence="1" id="KW-1133">Transmembrane helix</keyword>
<evidence type="ECO:0000256" key="1">
    <source>
        <dbReference type="SAM" id="Phobius"/>
    </source>
</evidence>
<evidence type="ECO:0000313" key="3">
    <source>
        <dbReference type="Proteomes" id="UP000887116"/>
    </source>
</evidence>
<comment type="caution">
    <text evidence="2">The sequence shown here is derived from an EMBL/GenBank/DDBJ whole genome shotgun (WGS) entry which is preliminary data.</text>
</comment>
<sequence length="91" mass="9941">EFPDPVKAVIVASAVIVTVLLGVVLAYFPKLSMLSFLGQKKKSASFVLSARYEKKHSTAQLIVKKPSHSRSVSFQTPLPKIRELSVGESEV</sequence>
<dbReference type="EMBL" id="BMAO01018147">
    <property type="protein sequence ID" value="GFR21421.1"/>
    <property type="molecule type" value="Genomic_DNA"/>
</dbReference>
<keyword evidence="1" id="KW-0472">Membrane</keyword>
<dbReference type="AlphaFoldDB" id="A0A8X6HCM6"/>
<dbReference type="Proteomes" id="UP000887116">
    <property type="component" value="Unassembled WGS sequence"/>
</dbReference>
<dbReference type="OrthoDB" id="6428321at2759"/>
<feature type="transmembrane region" description="Helical" evidence="1">
    <location>
        <begin position="6"/>
        <end position="28"/>
    </location>
</feature>
<evidence type="ECO:0000313" key="2">
    <source>
        <dbReference type="EMBL" id="GFR21421.1"/>
    </source>
</evidence>
<keyword evidence="3" id="KW-1185">Reference proteome</keyword>
<accession>A0A8X6HCM6</accession>
<name>A0A8X6HCM6_TRICU</name>
<keyword evidence="1" id="KW-0812">Transmembrane</keyword>
<organism evidence="2 3">
    <name type="scientific">Trichonephila clavata</name>
    <name type="common">Joro spider</name>
    <name type="synonym">Nephila clavata</name>
    <dbReference type="NCBI Taxonomy" id="2740835"/>
    <lineage>
        <taxon>Eukaryota</taxon>
        <taxon>Metazoa</taxon>
        <taxon>Ecdysozoa</taxon>
        <taxon>Arthropoda</taxon>
        <taxon>Chelicerata</taxon>
        <taxon>Arachnida</taxon>
        <taxon>Araneae</taxon>
        <taxon>Araneomorphae</taxon>
        <taxon>Entelegynae</taxon>
        <taxon>Araneoidea</taxon>
        <taxon>Nephilidae</taxon>
        <taxon>Trichonephila</taxon>
    </lineage>
</organism>
<feature type="non-terminal residue" evidence="2">
    <location>
        <position position="1"/>
    </location>
</feature>
<proteinExistence type="predicted"/>
<protein>
    <submittedName>
        <fullName evidence="2">Uncharacterized protein</fullName>
    </submittedName>
</protein>
<reference evidence="2" key="1">
    <citation type="submission" date="2020-07" db="EMBL/GenBank/DDBJ databases">
        <title>Multicomponent nature underlies the extraordinary mechanical properties of spider dragline silk.</title>
        <authorList>
            <person name="Kono N."/>
            <person name="Nakamura H."/>
            <person name="Mori M."/>
            <person name="Yoshida Y."/>
            <person name="Ohtoshi R."/>
            <person name="Malay A.D."/>
            <person name="Moran D.A.P."/>
            <person name="Tomita M."/>
            <person name="Numata K."/>
            <person name="Arakawa K."/>
        </authorList>
    </citation>
    <scope>NUCLEOTIDE SEQUENCE</scope>
</reference>
<gene>
    <name evidence="2" type="primary">NCL1_41668</name>
    <name evidence="2" type="ORF">TNCT_11861</name>
</gene>